<accession>A0ACC0K8J5</accession>
<gene>
    <name evidence="1" type="ORF">MSG28_013693</name>
</gene>
<sequence>MLFCFSWIYEYLFSYNCKGAGCDEIIHWYCGISQCQACSVYGSRKTCSIMFKNQYGAETDLRASSGSVCGIMGAVNGQRKPVTSDFFTNNCGAFNIEPRYVADDGAGPDTPRARRPRAASL</sequence>
<proteinExistence type="predicted"/>
<reference evidence="1 2" key="1">
    <citation type="journal article" date="2022" name="Genome Biol. Evol.">
        <title>The Spruce Budworm Genome: Reconstructing the Evolutionary History of Antifreeze Proteins.</title>
        <authorList>
            <person name="Beliveau C."/>
            <person name="Gagne P."/>
            <person name="Picq S."/>
            <person name="Vernygora O."/>
            <person name="Keeling C.I."/>
            <person name="Pinkney K."/>
            <person name="Doucet D."/>
            <person name="Wen F."/>
            <person name="Johnston J.S."/>
            <person name="Maaroufi H."/>
            <person name="Boyle B."/>
            <person name="Laroche J."/>
            <person name="Dewar K."/>
            <person name="Juretic N."/>
            <person name="Blackburn G."/>
            <person name="Nisole A."/>
            <person name="Brunet B."/>
            <person name="Brandao M."/>
            <person name="Lumley L."/>
            <person name="Duan J."/>
            <person name="Quan G."/>
            <person name="Lucarotti C.J."/>
            <person name="Roe A.D."/>
            <person name="Sperling F.A.H."/>
            <person name="Levesque R.C."/>
            <person name="Cusson M."/>
        </authorList>
    </citation>
    <scope>NUCLEOTIDE SEQUENCE [LARGE SCALE GENOMIC DNA]</scope>
    <source>
        <strain evidence="1">Glfc:IPQL:Cfum</strain>
    </source>
</reference>
<comment type="caution">
    <text evidence="1">The sequence shown here is derived from an EMBL/GenBank/DDBJ whole genome shotgun (WGS) entry which is preliminary data.</text>
</comment>
<protein>
    <submittedName>
        <fullName evidence="1">Uncharacterized protein</fullName>
    </submittedName>
</protein>
<dbReference type="EMBL" id="CM046124">
    <property type="protein sequence ID" value="KAI8432733.1"/>
    <property type="molecule type" value="Genomic_DNA"/>
</dbReference>
<organism evidence="1 2">
    <name type="scientific">Choristoneura fumiferana</name>
    <name type="common">Spruce budworm moth</name>
    <name type="synonym">Archips fumiferana</name>
    <dbReference type="NCBI Taxonomy" id="7141"/>
    <lineage>
        <taxon>Eukaryota</taxon>
        <taxon>Metazoa</taxon>
        <taxon>Ecdysozoa</taxon>
        <taxon>Arthropoda</taxon>
        <taxon>Hexapoda</taxon>
        <taxon>Insecta</taxon>
        <taxon>Pterygota</taxon>
        <taxon>Neoptera</taxon>
        <taxon>Endopterygota</taxon>
        <taxon>Lepidoptera</taxon>
        <taxon>Glossata</taxon>
        <taxon>Ditrysia</taxon>
        <taxon>Tortricoidea</taxon>
        <taxon>Tortricidae</taxon>
        <taxon>Tortricinae</taxon>
        <taxon>Choristoneura</taxon>
    </lineage>
</organism>
<evidence type="ECO:0000313" key="1">
    <source>
        <dbReference type="EMBL" id="KAI8432733.1"/>
    </source>
</evidence>
<evidence type="ECO:0000313" key="2">
    <source>
        <dbReference type="Proteomes" id="UP001064048"/>
    </source>
</evidence>
<dbReference type="Proteomes" id="UP001064048">
    <property type="component" value="Chromosome 24"/>
</dbReference>
<name>A0ACC0K8J5_CHOFU</name>
<keyword evidence="2" id="KW-1185">Reference proteome</keyword>